<dbReference type="EMBL" id="CAADFY010000070">
    <property type="protein sequence ID" value="VFK55538.1"/>
    <property type="molecule type" value="Genomic_DNA"/>
</dbReference>
<dbReference type="EMBL" id="CAADFV010000069">
    <property type="protein sequence ID" value="VFK61668.1"/>
    <property type="molecule type" value="Genomic_DNA"/>
</dbReference>
<feature type="compositionally biased region" description="Basic and acidic residues" evidence="1">
    <location>
        <begin position="1"/>
        <end position="12"/>
    </location>
</feature>
<evidence type="ECO:0000313" key="4">
    <source>
        <dbReference type="EMBL" id="VFK61668.1"/>
    </source>
</evidence>
<feature type="region of interest" description="Disordered" evidence="1">
    <location>
        <begin position="1"/>
        <end position="27"/>
    </location>
</feature>
<evidence type="ECO:0000313" key="2">
    <source>
        <dbReference type="EMBL" id="VFK55413.1"/>
    </source>
</evidence>
<gene>
    <name evidence="2" type="ORF">BECKTUN1418D_GA0071000_10323</name>
    <name evidence="4" type="ORF">BECKTUN1418E_GA0071001_106916</name>
    <name evidence="3" type="ORF">BECKTUN1418F_GA0071002_107016</name>
</gene>
<accession>A0A450ZNJ3</accession>
<sequence>MGIDEKSIHHDTNQPPRKPNKIRDSSDFKQTTDFLLANEKKIPTIVVRFTDI</sequence>
<protein>
    <submittedName>
        <fullName evidence="2">Uncharacterized protein</fullName>
    </submittedName>
</protein>
<organism evidence="2">
    <name type="scientific">Candidatus Kentrum sp. TUN</name>
    <dbReference type="NCBI Taxonomy" id="2126343"/>
    <lineage>
        <taxon>Bacteria</taxon>
        <taxon>Pseudomonadati</taxon>
        <taxon>Pseudomonadota</taxon>
        <taxon>Gammaproteobacteria</taxon>
        <taxon>Candidatus Kentrum</taxon>
    </lineage>
</organism>
<proteinExistence type="predicted"/>
<evidence type="ECO:0000256" key="1">
    <source>
        <dbReference type="SAM" id="MobiDB-lite"/>
    </source>
</evidence>
<reference evidence="2" key="1">
    <citation type="submission" date="2019-02" db="EMBL/GenBank/DDBJ databases">
        <authorList>
            <person name="Gruber-Vodicka R. H."/>
            <person name="Seah K. B. B."/>
        </authorList>
    </citation>
    <scope>NUCLEOTIDE SEQUENCE</scope>
    <source>
        <strain evidence="2">BECK_BY1</strain>
        <strain evidence="4">BECK_BY2</strain>
        <strain evidence="3">BECK_BY3</strain>
    </source>
</reference>
<dbReference type="AlphaFoldDB" id="A0A450ZNJ3"/>
<dbReference type="EMBL" id="CAADFX010000032">
    <property type="protein sequence ID" value="VFK55413.1"/>
    <property type="molecule type" value="Genomic_DNA"/>
</dbReference>
<name>A0A450ZNJ3_9GAMM</name>
<evidence type="ECO:0000313" key="3">
    <source>
        <dbReference type="EMBL" id="VFK55538.1"/>
    </source>
</evidence>